<dbReference type="Gene3D" id="3.80.10.10">
    <property type="entry name" value="Ribonuclease Inhibitor"/>
    <property type="match status" value="1"/>
</dbReference>
<evidence type="ECO:0000313" key="1">
    <source>
        <dbReference type="EMBL" id="KAH8085475.1"/>
    </source>
</evidence>
<evidence type="ECO:0000313" key="2">
    <source>
        <dbReference type="Proteomes" id="UP000813824"/>
    </source>
</evidence>
<dbReference type="OrthoDB" id="3058656at2759"/>
<protein>
    <submittedName>
        <fullName evidence="1">Uncharacterized protein</fullName>
    </submittedName>
</protein>
<dbReference type="SUPFAM" id="SSF52047">
    <property type="entry name" value="RNI-like"/>
    <property type="match status" value="1"/>
</dbReference>
<comment type="caution">
    <text evidence="1">The sequence shown here is derived from an EMBL/GenBank/DDBJ whole genome shotgun (WGS) entry which is preliminary data.</text>
</comment>
<dbReference type="Proteomes" id="UP000813824">
    <property type="component" value="Unassembled WGS sequence"/>
</dbReference>
<organism evidence="1 2">
    <name type="scientific">Cristinia sonorae</name>
    <dbReference type="NCBI Taxonomy" id="1940300"/>
    <lineage>
        <taxon>Eukaryota</taxon>
        <taxon>Fungi</taxon>
        <taxon>Dikarya</taxon>
        <taxon>Basidiomycota</taxon>
        <taxon>Agaricomycotina</taxon>
        <taxon>Agaricomycetes</taxon>
        <taxon>Agaricomycetidae</taxon>
        <taxon>Agaricales</taxon>
        <taxon>Pleurotineae</taxon>
        <taxon>Stephanosporaceae</taxon>
        <taxon>Cristinia</taxon>
    </lineage>
</organism>
<sequence>MSLNLNRHLARQMKNFLSSGSGWTYVTDSRTWGMGIDCALVEVSWSDWGSLTCPPTTLISTSLLDMPGFIISMDLIQARTLRPPPLPSELWHKIARDSTRSLRQLTLVNHLLRDIAQSLLFASFSMHILREYNHDSTKVLACYHDSTYGPYLHSRLDFYTSPRIAPFVKSILIGHAYPDHQRFTGGTPTNAIILIRAVFERAPSFKNLQRIQCDSCPIDTECIRHMYTIPTVIHLTIDSCMATVDLALLGRPIFHLKRLKLKIGRADTSEYASGWWLALIAFETEHVTLQEEATSALFLSAFAATPPTSQTSLLRHLHLHTIAPENEYFLAVLSRLPNLEKLVVEEGTVNFNQRAAPTSIPSNLLPSLRAISCPWMYGKVFLRHRTIREAQLGILDNNETPLIHVTEIRSIRPELTVLEFSLQFPGILDIHLIEFVLTQFSHLERLSVSANVVDDDVIDQACRRMLTLELVPTLQWIDFRAISLYPAFGFRSGPINAQLAERLHLQSPALTFLRFSNRYRNLYWKRG</sequence>
<name>A0A8K0UFL8_9AGAR</name>
<accession>A0A8K0UFL8</accession>
<proteinExistence type="predicted"/>
<keyword evidence="2" id="KW-1185">Reference proteome</keyword>
<dbReference type="EMBL" id="JAEVFJ010000044">
    <property type="protein sequence ID" value="KAH8085475.1"/>
    <property type="molecule type" value="Genomic_DNA"/>
</dbReference>
<reference evidence="1" key="1">
    <citation type="journal article" date="2021" name="New Phytol.">
        <title>Evolutionary innovations through gain and loss of genes in the ectomycorrhizal Boletales.</title>
        <authorList>
            <person name="Wu G."/>
            <person name="Miyauchi S."/>
            <person name="Morin E."/>
            <person name="Kuo A."/>
            <person name="Drula E."/>
            <person name="Varga T."/>
            <person name="Kohler A."/>
            <person name="Feng B."/>
            <person name="Cao Y."/>
            <person name="Lipzen A."/>
            <person name="Daum C."/>
            <person name="Hundley H."/>
            <person name="Pangilinan J."/>
            <person name="Johnson J."/>
            <person name="Barry K."/>
            <person name="LaButti K."/>
            <person name="Ng V."/>
            <person name="Ahrendt S."/>
            <person name="Min B."/>
            <person name="Choi I.G."/>
            <person name="Park H."/>
            <person name="Plett J.M."/>
            <person name="Magnuson J."/>
            <person name="Spatafora J.W."/>
            <person name="Nagy L.G."/>
            <person name="Henrissat B."/>
            <person name="Grigoriev I.V."/>
            <person name="Yang Z.L."/>
            <person name="Xu J."/>
            <person name="Martin F.M."/>
        </authorList>
    </citation>
    <scope>NUCLEOTIDE SEQUENCE</scope>
    <source>
        <strain evidence="1">KKN 215</strain>
    </source>
</reference>
<dbReference type="InterPro" id="IPR032675">
    <property type="entry name" value="LRR_dom_sf"/>
</dbReference>
<dbReference type="AlphaFoldDB" id="A0A8K0UFL8"/>
<gene>
    <name evidence="1" type="ORF">BXZ70DRAFT_957222</name>
</gene>